<feature type="domain" description="Amidohydrolase 3" evidence="3">
    <location>
        <begin position="40"/>
        <end position="400"/>
    </location>
</feature>
<dbReference type="FunFam" id="3.20.20.140:FF:000019">
    <property type="entry name" value="Cytosine deaminase"/>
    <property type="match status" value="1"/>
</dbReference>
<accession>A0A329Y5L7</accession>
<dbReference type="Gene3D" id="2.30.40.10">
    <property type="entry name" value="Urease, subunit C, domain 1"/>
    <property type="match status" value="1"/>
</dbReference>
<name>A0A329Y5L7_RHITR</name>
<dbReference type="EC" id="3.5.4.1" evidence="4"/>
<reference evidence="4 5" key="1">
    <citation type="submission" date="2018-06" db="EMBL/GenBank/DDBJ databases">
        <title>Whole Genome Sequence of an efficient microsymbiont, Rhizobium tropici.</title>
        <authorList>
            <person name="Srinivasan R."/>
            <person name="Singh H.V."/>
            <person name="Srivastava R."/>
            <person name="Kumari B."/>
            <person name="Radhakrishna A."/>
        </authorList>
    </citation>
    <scope>NUCLEOTIDE SEQUENCE [LARGE SCALE GENOMIC DNA]</scope>
    <source>
        <strain evidence="4 5">IGFRI Rhizo-19</strain>
    </source>
</reference>
<sequence>MFDLIIRNANLPDGRKRIDIAVKDGKIAAIEASIAAEAKEEIDATDRLVSPPFVDPHFHMDATLSLGLPRMNISGTLLEGIALWGELRPIVTKEELVERALRYCDLAVTQGLLFIRSHVDTSDPKLVTAEALLEVKDRVKPYIDLQLVAFPQDGYYRAKDGVASLSRALDMGVDIVGGIPHFERTMDEGRASVEALCRIAADRGLPVDMHCDETDDPMSRHIETLAAETIRFGLQGRVAGSHLTSMHSMDNYYVSKLIPLMAEARINVIPNPLINIMLQGRHDTYPKRRGMTRVRELMDAGLNVSFGHDCVMDPWYSMGSGDMLEVGHMAIHVAQMAGIEDKKKIFDALTVNSAKALGLEGYGLEKGCNADFVVLQAIDTLEALRLKPNRLAVIKRGKVIARSAPRIGELFLDGRPSRIDGGLDYVPVRK</sequence>
<dbReference type="InterPro" id="IPR032466">
    <property type="entry name" value="Metal_Hydrolase"/>
</dbReference>
<dbReference type="Proteomes" id="UP000251205">
    <property type="component" value="Unassembled WGS sequence"/>
</dbReference>
<keyword evidence="2 4" id="KW-0378">Hydrolase</keyword>
<dbReference type="AlphaFoldDB" id="A0A329Y5L7"/>
<dbReference type="InterPro" id="IPR013108">
    <property type="entry name" value="Amidohydro_3"/>
</dbReference>
<comment type="caution">
    <text evidence="4">The sequence shown here is derived from an EMBL/GenBank/DDBJ whole genome shotgun (WGS) entry which is preliminary data.</text>
</comment>
<dbReference type="Gene3D" id="3.20.20.140">
    <property type="entry name" value="Metal-dependent hydrolases"/>
    <property type="match status" value="1"/>
</dbReference>
<evidence type="ECO:0000259" key="3">
    <source>
        <dbReference type="Pfam" id="PF07969"/>
    </source>
</evidence>
<dbReference type="RefSeq" id="WP_112345146.1">
    <property type="nucleotide sequence ID" value="NZ_QMKK01000054.1"/>
</dbReference>
<organism evidence="4 5">
    <name type="scientific">Rhizobium tropici</name>
    <dbReference type="NCBI Taxonomy" id="398"/>
    <lineage>
        <taxon>Bacteria</taxon>
        <taxon>Pseudomonadati</taxon>
        <taxon>Pseudomonadota</taxon>
        <taxon>Alphaproteobacteria</taxon>
        <taxon>Hyphomicrobiales</taxon>
        <taxon>Rhizobiaceae</taxon>
        <taxon>Rhizobium/Agrobacterium group</taxon>
        <taxon>Rhizobium</taxon>
    </lineage>
</organism>
<proteinExistence type="predicted"/>
<dbReference type="GO" id="GO:0006209">
    <property type="term" value="P:cytosine catabolic process"/>
    <property type="evidence" value="ECO:0007669"/>
    <property type="project" value="TreeGrafter"/>
</dbReference>
<evidence type="ECO:0000313" key="5">
    <source>
        <dbReference type="Proteomes" id="UP000251205"/>
    </source>
</evidence>
<evidence type="ECO:0000256" key="1">
    <source>
        <dbReference type="ARBA" id="ARBA00022723"/>
    </source>
</evidence>
<dbReference type="Pfam" id="PF07969">
    <property type="entry name" value="Amidohydro_3"/>
    <property type="match status" value="1"/>
</dbReference>
<dbReference type="OrthoDB" id="9815027at2"/>
<dbReference type="EMBL" id="QMKK01000054">
    <property type="protein sequence ID" value="RAX38657.1"/>
    <property type="molecule type" value="Genomic_DNA"/>
</dbReference>
<dbReference type="SUPFAM" id="SSF51338">
    <property type="entry name" value="Composite domain of metallo-dependent hydrolases"/>
    <property type="match status" value="1"/>
</dbReference>
<gene>
    <name evidence="4" type="ORF">DQ393_29180</name>
</gene>
<dbReference type="GO" id="GO:0004131">
    <property type="term" value="F:cytosine deaminase activity"/>
    <property type="evidence" value="ECO:0007669"/>
    <property type="project" value="UniProtKB-EC"/>
</dbReference>
<dbReference type="GO" id="GO:0046872">
    <property type="term" value="F:metal ion binding"/>
    <property type="evidence" value="ECO:0007669"/>
    <property type="project" value="UniProtKB-KW"/>
</dbReference>
<dbReference type="PANTHER" id="PTHR32027">
    <property type="entry name" value="CYTOSINE DEAMINASE"/>
    <property type="match status" value="1"/>
</dbReference>
<keyword evidence="1" id="KW-0479">Metal-binding</keyword>
<protein>
    <submittedName>
        <fullName evidence="4">Cytosine deaminase</fullName>
        <ecNumber evidence="4">3.5.4.1</ecNumber>
    </submittedName>
</protein>
<dbReference type="PANTHER" id="PTHR32027:SF0">
    <property type="entry name" value="CYTOSINE DEAMINASE"/>
    <property type="match status" value="1"/>
</dbReference>
<evidence type="ECO:0000256" key="2">
    <source>
        <dbReference type="ARBA" id="ARBA00022801"/>
    </source>
</evidence>
<dbReference type="CDD" id="cd01293">
    <property type="entry name" value="Bact_CD"/>
    <property type="match status" value="1"/>
</dbReference>
<dbReference type="InterPro" id="IPR011059">
    <property type="entry name" value="Metal-dep_hydrolase_composite"/>
</dbReference>
<dbReference type="NCBIfam" id="NF005748">
    <property type="entry name" value="PRK07572.1"/>
    <property type="match status" value="1"/>
</dbReference>
<evidence type="ECO:0000313" key="4">
    <source>
        <dbReference type="EMBL" id="RAX38657.1"/>
    </source>
</evidence>
<dbReference type="SUPFAM" id="SSF51556">
    <property type="entry name" value="Metallo-dependent hydrolases"/>
    <property type="match status" value="1"/>
</dbReference>
<dbReference type="InterPro" id="IPR052349">
    <property type="entry name" value="Metallo-hydrolase_Enzymes"/>
</dbReference>
<dbReference type="GO" id="GO:0035888">
    <property type="term" value="F:isoguanine deaminase activity"/>
    <property type="evidence" value="ECO:0007669"/>
    <property type="project" value="TreeGrafter"/>
</dbReference>